<sequence>MSFESLPYITWNVHIPKFRRARKNIAMCDLRCCFKNRNSASVFIEVVDGCVFSCQTVCGAASSWLCTYYAQVYNCLGMGLNGCGSCAFRLGFRSKCWGI</sequence>
<evidence type="ECO:0000313" key="2">
    <source>
        <dbReference type="EnsemblMetazoa" id="ISCW003192-PA"/>
    </source>
</evidence>
<dbReference type="HOGENOM" id="CLU_2322910_0_0_1"/>
<dbReference type="EnsemblMetazoa" id="ISCW003192-RA">
    <property type="protein sequence ID" value="ISCW003192-PA"/>
    <property type="gene ID" value="ISCW003192"/>
</dbReference>
<dbReference type="PaxDb" id="6945-B7P8Q0"/>
<proteinExistence type="predicted"/>
<dbReference type="VEuPathDB" id="VectorBase:ISCW003192"/>
<name>B7P8Q0_IXOSC</name>
<reference evidence="2" key="2">
    <citation type="submission" date="2020-05" db="UniProtKB">
        <authorList>
            <consortium name="EnsemblMetazoa"/>
        </authorList>
    </citation>
    <scope>IDENTIFICATION</scope>
    <source>
        <strain evidence="2">wikel</strain>
    </source>
</reference>
<evidence type="ECO:0000313" key="3">
    <source>
        <dbReference type="Proteomes" id="UP000001555"/>
    </source>
</evidence>
<accession>B7P8Q0</accession>
<evidence type="ECO:0000313" key="1">
    <source>
        <dbReference type="EMBL" id="EEC02972.1"/>
    </source>
</evidence>
<dbReference type="EMBL" id="DS658601">
    <property type="protein sequence ID" value="EEC02972.1"/>
    <property type="molecule type" value="Genomic_DNA"/>
</dbReference>
<protein>
    <submittedName>
        <fullName evidence="1 2">Uncharacterized protein</fullName>
    </submittedName>
</protein>
<dbReference type="EMBL" id="ABJB010083121">
    <property type="status" value="NOT_ANNOTATED_CDS"/>
    <property type="molecule type" value="Genomic_DNA"/>
</dbReference>
<organism>
    <name type="scientific">Ixodes scapularis</name>
    <name type="common">Black-legged tick</name>
    <name type="synonym">Deer tick</name>
    <dbReference type="NCBI Taxonomy" id="6945"/>
    <lineage>
        <taxon>Eukaryota</taxon>
        <taxon>Metazoa</taxon>
        <taxon>Ecdysozoa</taxon>
        <taxon>Arthropoda</taxon>
        <taxon>Chelicerata</taxon>
        <taxon>Arachnida</taxon>
        <taxon>Acari</taxon>
        <taxon>Parasitiformes</taxon>
        <taxon>Ixodida</taxon>
        <taxon>Ixodoidea</taxon>
        <taxon>Ixodidae</taxon>
        <taxon>Ixodinae</taxon>
        <taxon>Ixodes</taxon>
    </lineage>
</organism>
<dbReference type="InParanoid" id="B7P8Q0"/>
<dbReference type="VEuPathDB" id="VectorBase:ISCI003192"/>
<reference evidence="1 3" key="1">
    <citation type="submission" date="2008-03" db="EMBL/GenBank/DDBJ databases">
        <title>Annotation of Ixodes scapularis.</title>
        <authorList>
            <consortium name="Ixodes scapularis Genome Project Consortium"/>
            <person name="Caler E."/>
            <person name="Hannick L.I."/>
            <person name="Bidwell S."/>
            <person name="Joardar V."/>
            <person name="Thiagarajan M."/>
            <person name="Amedeo P."/>
            <person name="Galinsky K.J."/>
            <person name="Schobel S."/>
            <person name="Inman J."/>
            <person name="Hostetler J."/>
            <person name="Miller J."/>
            <person name="Hammond M."/>
            <person name="Megy K."/>
            <person name="Lawson D."/>
            <person name="Kodira C."/>
            <person name="Sutton G."/>
            <person name="Meyer J."/>
            <person name="Hill C.A."/>
            <person name="Birren B."/>
            <person name="Nene V."/>
            <person name="Collins F."/>
            <person name="Alarcon-Chaidez F."/>
            <person name="Wikel S."/>
            <person name="Strausberg R."/>
        </authorList>
    </citation>
    <scope>NUCLEOTIDE SEQUENCE [LARGE SCALE GENOMIC DNA]</scope>
    <source>
        <strain evidence="3">Wikel</strain>
        <strain evidence="1">Wikel colony</strain>
    </source>
</reference>
<gene>
    <name evidence="1" type="ORF">IscW_ISCW003192</name>
</gene>
<dbReference type="AlphaFoldDB" id="B7P8Q0"/>
<keyword evidence="3" id="KW-1185">Reference proteome</keyword>
<dbReference type="Proteomes" id="UP000001555">
    <property type="component" value="Unassembled WGS sequence"/>
</dbReference>